<dbReference type="EMBL" id="KJ133692">
    <property type="protein sequence ID" value="AKO59234.1"/>
    <property type="molecule type" value="Genomic_DNA"/>
</dbReference>
<name>A0A0H4IJF5_9CAUD</name>
<evidence type="ECO:0008006" key="3">
    <source>
        <dbReference type="Google" id="ProtNLM"/>
    </source>
</evidence>
<proteinExistence type="predicted"/>
<dbReference type="Proteomes" id="UP000222062">
    <property type="component" value="Segment"/>
</dbReference>
<protein>
    <recommendedName>
        <fullName evidence="3">Head fiber protein</fullName>
    </recommendedName>
</protein>
<evidence type="ECO:0000313" key="2">
    <source>
        <dbReference type="Proteomes" id="UP000222062"/>
    </source>
</evidence>
<sequence length="137" mass="13412">MAQTPVDRLVELSMVPELAKEVRSQIESSSGGAVSWDDVTDKPATFPATVPVATATALATGRTISLTGGATGTSGAFTGAANASIPVTLATPTTTERGGVLSSAAIADITPEADGTTAGTAVNAILAALRTAGIIAT</sequence>
<reference evidence="1 2" key="1">
    <citation type="journal article" date="2015" name="Virol. J.">
        <title>Whole genome sequence comparison of ten diagnostic brucellaphages propagated on two Brucella abortus hosts.</title>
        <authorList>
            <person name="Tevdoradze E."/>
            <person name="Farlow J."/>
            <person name="Kotorashvili A."/>
            <person name="Skhirtladze N."/>
            <person name="Antadze I."/>
            <person name="Gunia S."/>
            <person name="Balarjishvili N."/>
            <person name="Kvachadze L."/>
            <person name="Kutateladze M."/>
        </authorList>
    </citation>
    <scope>NUCLEOTIDE SEQUENCE [LARGE SCALE GENOMIC DNA]</scope>
</reference>
<accession>A0A0H4IJF5</accession>
<organism evidence="1 2">
    <name type="scientific">Brucella phage 110_19</name>
    <dbReference type="NCBI Taxonomy" id="1667369"/>
    <lineage>
        <taxon>Viruses</taxon>
        <taxon>Duplodnaviria</taxon>
        <taxon>Heunggongvirae</taxon>
        <taxon>Uroviricota</taxon>
        <taxon>Caudoviricetes</taxon>
        <taxon>Perisivirus</taxon>
        <taxon>Perisivirus Tb</taxon>
    </lineage>
</organism>
<dbReference type="Gene3D" id="6.10.140.1630">
    <property type="match status" value="1"/>
</dbReference>
<evidence type="ECO:0000313" key="1">
    <source>
        <dbReference type="EMBL" id="AKO59234.1"/>
    </source>
</evidence>
<gene>
    <name evidence="1" type="ORF">p11019_14</name>
</gene>